<proteinExistence type="predicted"/>
<feature type="transmembrane region" description="Helical" evidence="6">
    <location>
        <begin position="20"/>
        <end position="46"/>
    </location>
</feature>
<feature type="compositionally biased region" description="Low complexity" evidence="5">
    <location>
        <begin position="430"/>
        <end position="444"/>
    </location>
</feature>
<feature type="transmembrane region" description="Helical" evidence="6">
    <location>
        <begin position="204"/>
        <end position="225"/>
    </location>
</feature>
<evidence type="ECO:0000256" key="5">
    <source>
        <dbReference type="SAM" id="MobiDB-lite"/>
    </source>
</evidence>
<feature type="region of interest" description="Disordered" evidence="5">
    <location>
        <begin position="415"/>
        <end position="484"/>
    </location>
</feature>
<protein>
    <recommendedName>
        <fullName evidence="9">Major facilitator superfamily domain-containing protein</fullName>
    </recommendedName>
</protein>
<evidence type="ECO:0008006" key="9">
    <source>
        <dbReference type="Google" id="ProtNLM"/>
    </source>
</evidence>
<keyword evidence="8" id="KW-1185">Reference proteome</keyword>
<sequence length="484" mass="50453">MEQGEQQQLQHPSWRRCLAILAVGTLPFAQMFSFVGAATFLVASGLLGSIGCVANSSALHSFTTVVVGNVFIGCSFGAQALIHVAIAAEMGTTQHSFAQAVVMTAGSLGAISGLLVGALPIGLVLSRTLPLSQALSILVIAAGTVLGLLPVIKVIKEPSWVFHHTFYLQPKQFALATACAFCEGFGFFAAMIYTAYQITGLYDASLFIAGLQLGVAFLSAIIASWSTAWYLTNREKFLAINTLGLSCLSTSIYLWGNPVLLGSGLGITMTTLPTKAQLSVPMEGEPVATSLLISARSLGGVVGVVICDFIFQKMVKDGYAAIVQTLQSAGLPVNDAGAVISYLDSLHLIQDLDCPDLTPAVLAASTDILRSSYETAFRRVWIAPCIATVVAVFVALPLTNSVSKPAQDNSVLGQELDDQAPPAYPSDGTSPSEASLSLAPPSLLIEGAAPERNLSSEQDAASTSSKYSQSATGAEAAPGVEQAR</sequence>
<feature type="compositionally biased region" description="Polar residues" evidence="5">
    <location>
        <begin position="453"/>
        <end position="472"/>
    </location>
</feature>
<dbReference type="AlphaFoldDB" id="A0A136JIN8"/>
<organism evidence="7 8">
    <name type="scientific">Microdochium bolleyi</name>
    <dbReference type="NCBI Taxonomy" id="196109"/>
    <lineage>
        <taxon>Eukaryota</taxon>
        <taxon>Fungi</taxon>
        <taxon>Dikarya</taxon>
        <taxon>Ascomycota</taxon>
        <taxon>Pezizomycotina</taxon>
        <taxon>Sordariomycetes</taxon>
        <taxon>Xylariomycetidae</taxon>
        <taxon>Xylariales</taxon>
        <taxon>Microdochiaceae</taxon>
        <taxon>Microdochium</taxon>
    </lineage>
</organism>
<dbReference type="SUPFAM" id="SSF103473">
    <property type="entry name" value="MFS general substrate transporter"/>
    <property type="match status" value="1"/>
</dbReference>
<comment type="subcellular location">
    <subcellularLocation>
        <location evidence="1">Membrane</location>
        <topology evidence="1">Multi-pass membrane protein</topology>
    </subcellularLocation>
</comment>
<dbReference type="InterPro" id="IPR011701">
    <property type="entry name" value="MFS"/>
</dbReference>
<dbReference type="Pfam" id="PF07690">
    <property type="entry name" value="MFS_1"/>
    <property type="match status" value="1"/>
</dbReference>
<accession>A0A136JIN8</accession>
<dbReference type="Proteomes" id="UP000070501">
    <property type="component" value="Unassembled WGS sequence"/>
</dbReference>
<dbReference type="InParanoid" id="A0A136JIN8"/>
<dbReference type="PANTHER" id="PTHR23501">
    <property type="entry name" value="MAJOR FACILITATOR SUPERFAMILY"/>
    <property type="match status" value="1"/>
</dbReference>
<keyword evidence="4 6" id="KW-0472">Membrane</keyword>
<evidence type="ECO:0000256" key="2">
    <source>
        <dbReference type="ARBA" id="ARBA00022692"/>
    </source>
</evidence>
<feature type="transmembrane region" description="Helical" evidence="6">
    <location>
        <begin position="66"/>
        <end position="88"/>
    </location>
</feature>
<dbReference type="GO" id="GO:0022857">
    <property type="term" value="F:transmembrane transporter activity"/>
    <property type="evidence" value="ECO:0007669"/>
    <property type="project" value="InterPro"/>
</dbReference>
<evidence type="ECO:0000256" key="4">
    <source>
        <dbReference type="ARBA" id="ARBA00023136"/>
    </source>
</evidence>
<feature type="transmembrane region" description="Helical" evidence="6">
    <location>
        <begin position="287"/>
        <end position="311"/>
    </location>
</feature>
<dbReference type="Gene3D" id="1.20.1250.20">
    <property type="entry name" value="MFS general substrate transporter like domains"/>
    <property type="match status" value="1"/>
</dbReference>
<dbReference type="GO" id="GO:0005886">
    <property type="term" value="C:plasma membrane"/>
    <property type="evidence" value="ECO:0007669"/>
    <property type="project" value="TreeGrafter"/>
</dbReference>
<dbReference type="PANTHER" id="PTHR23501:SF195">
    <property type="entry name" value="PEP5"/>
    <property type="match status" value="1"/>
</dbReference>
<dbReference type="OrthoDB" id="4161376at2759"/>
<keyword evidence="3 6" id="KW-1133">Transmembrane helix</keyword>
<evidence type="ECO:0000313" key="8">
    <source>
        <dbReference type="Proteomes" id="UP000070501"/>
    </source>
</evidence>
<evidence type="ECO:0000313" key="7">
    <source>
        <dbReference type="EMBL" id="KXJ97008.1"/>
    </source>
</evidence>
<evidence type="ECO:0000256" key="1">
    <source>
        <dbReference type="ARBA" id="ARBA00004141"/>
    </source>
</evidence>
<feature type="transmembrane region" description="Helical" evidence="6">
    <location>
        <begin position="380"/>
        <end position="398"/>
    </location>
</feature>
<reference evidence="8" key="1">
    <citation type="submission" date="2016-02" db="EMBL/GenBank/DDBJ databases">
        <title>Draft genome sequence of Microdochium bolleyi, a fungal endophyte of beachgrass.</title>
        <authorList>
            <consortium name="DOE Joint Genome Institute"/>
            <person name="David A.S."/>
            <person name="May G."/>
            <person name="Haridas S."/>
            <person name="Lim J."/>
            <person name="Wang M."/>
            <person name="Labutti K."/>
            <person name="Lipzen A."/>
            <person name="Barry K."/>
            <person name="Grigoriev I.V."/>
        </authorList>
    </citation>
    <scope>NUCLEOTIDE SEQUENCE [LARGE SCALE GENOMIC DNA]</scope>
    <source>
        <strain evidence="8">J235TASD1</strain>
    </source>
</reference>
<evidence type="ECO:0000256" key="3">
    <source>
        <dbReference type="ARBA" id="ARBA00022989"/>
    </source>
</evidence>
<dbReference type="EMBL" id="KQ964245">
    <property type="protein sequence ID" value="KXJ97008.1"/>
    <property type="molecule type" value="Genomic_DNA"/>
</dbReference>
<feature type="transmembrane region" description="Helical" evidence="6">
    <location>
        <begin position="173"/>
        <end position="198"/>
    </location>
</feature>
<dbReference type="InterPro" id="IPR036259">
    <property type="entry name" value="MFS_trans_sf"/>
</dbReference>
<name>A0A136JIN8_9PEZI</name>
<feature type="transmembrane region" description="Helical" evidence="6">
    <location>
        <begin position="131"/>
        <end position="152"/>
    </location>
</feature>
<evidence type="ECO:0000256" key="6">
    <source>
        <dbReference type="SAM" id="Phobius"/>
    </source>
</evidence>
<keyword evidence="2 6" id="KW-0812">Transmembrane</keyword>
<feature type="transmembrane region" description="Helical" evidence="6">
    <location>
        <begin position="100"/>
        <end position="125"/>
    </location>
</feature>
<gene>
    <name evidence="7" type="ORF">Micbo1qcDRAFT_170757</name>
</gene>